<organism evidence="2 3">
    <name type="scientific">Seiridium cardinale</name>
    <dbReference type="NCBI Taxonomy" id="138064"/>
    <lineage>
        <taxon>Eukaryota</taxon>
        <taxon>Fungi</taxon>
        <taxon>Dikarya</taxon>
        <taxon>Ascomycota</taxon>
        <taxon>Pezizomycotina</taxon>
        <taxon>Sordariomycetes</taxon>
        <taxon>Xylariomycetidae</taxon>
        <taxon>Amphisphaeriales</taxon>
        <taxon>Sporocadaceae</taxon>
        <taxon>Seiridium</taxon>
    </lineage>
</organism>
<feature type="region of interest" description="Disordered" evidence="1">
    <location>
        <begin position="132"/>
        <end position="179"/>
    </location>
</feature>
<evidence type="ECO:0000313" key="2">
    <source>
        <dbReference type="EMBL" id="KAK9775967.1"/>
    </source>
</evidence>
<dbReference type="EMBL" id="JARVKM010000031">
    <property type="protein sequence ID" value="KAK9775967.1"/>
    <property type="molecule type" value="Genomic_DNA"/>
</dbReference>
<reference evidence="2 3" key="1">
    <citation type="submission" date="2024-02" db="EMBL/GenBank/DDBJ databases">
        <title>First draft genome assembly of two strains of Seiridium cardinale.</title>
        <authorList>
            <person name="Emiliani G."/>
            <person name="Scali E."/>
        </authorList>
    </citation>
    <scope>NUCLEOTIDE SEQUENCE [LARGE SCALE GENOMIC DNA]</scope>
    <source>
        <strain evidence="2 3">BM-138-000479</strain>
    </source>
</reference>
<feature type="compositionally biased region" description="Basic and acidic residues" evidence="1">
    <location>
        <begin position="170"/>
        <end position="179"/>
    </location>
</feature>
<name>A0ABR2XQD1_9PEZI</name>
<gene>
    <name evidence="2" type="ORF">SCAR479_07492</name>
</gene>
<sequence>MDNILSAPDHLVRATLIALCNDRAQLKKAIDYLDKMGHSAARPAPPLAANNKLKRKAAEAVKICVQCQEPYHESDNGGKRPCKLECDYDSSVWGDWDTNCFDEQDCEENREEYPDGFKWSCCDKNGTHPGCTRGQHRDMGVTRGRYPAEGLYEKDPDQWSSSSDDNSDADNGKDAQGEI</sequence>
<proteinExistence type="predicted"/>
<dbReference type="PANTHER" id="PTHR38167">
    <property type="entry name" value="C2H2-TYPE DOMAIN-CONTAINING PROTEIN"/>
    <property type="match status" value="1"/>
</dbReference>
<evidence type="ECO:0000313" key="3">
    <source>
        <dbReference type="Proteomes" id="UP001465668"/>
    </source>
</evidence>
<protein>
    <submittedName>
        <fullName evidence="2">Uncharacterized protein</fullName>
    </submittedName>
</protein>
<accession>A0ABR2XQD1</accession>
<keyword evidence="3" id="KW-1185">Reference proteome</keyword>
<dbReference type="PANTHER" id="PTHR38167:SF1">
    <property type="entry name" value="C2H2-TYPE DOMAIN-CONTAINING PROTEIN"/>
    <property type="match status" value="1"/>
</dbReference>
<comment type="caution">
    <text evidence="2">The sequence shown here is derived from an EMBL/GenBank/DDBJ whole genome shotgun (WGS) entry which is preliminary data.</text>
</comment>
<dbReference type="Proteomes" id="UP001465668">
    <property type="component" value="Unassembled WGS sequence"/>
</dbReference>
<evidence type="ECO:0000256" key="1">
    <source>
        <dbReference type="SAM" id="MobiDB-lite"/>
    </source>
</evidence>